<comment type="caution">
    <text evidence="2">The sequence shown here is derived from an EMBL/GenBank/DDBJ whole genome shotgun (WGS) entry which is preliminary data.</text>
</comment>
<accession>A0A7W5FFB5</accession>
<dbReference type="RefSeq" id="WP_183221875.1">
    <property type="nucleotide sequence ID" value="NZ_BMPW01000007.1"/>
</dbReference>
<evidence type="ECO:0000313" key="2">
    <source>
        <dbReference type="EMBL" id="MBB3096428.1"/>
    </source>
</evidence>
<keyword evidence="3" id="KW-1185">Reference proteome</keyword>
<name>A0A7W5FFB5_9ACTN</name>
<organism evidence="2 3">
    <name type="scientific">Actinoplanes campanulatus</name>
    <dbReference type="NCBI Taxonomy" id="113559"/>
    <lineage>
        <taxon>Bacteria</taxon>
        <taxon>Bacillati</taxon>
        <taxon>Actinomycetota</taxon>
        <taxon>Actinomycetes</taxon>
        <taxon>Micromonosporales</taxon>
        <taxon>Micromonosporaceae</taxon>
        <taxon>Actinoplanes</taxon>
    </lineage>
</organism>
<dbReference type="SUPFAM" id="SSF53300">
    <property type="entry name" value="vWA-like"/>
    <property type="match status" value="1"/>
</dbReference>
<sequence>MAVVYLLLDVSGSTVRHGFHQRAAQALPAVVDRIERVRGDQAWLGMVTYADQAALLIPLTRVTGLHHLPVPRPGGFSSLAAGLRMLAGCTAHDTDQLAADGFATPRPIVVIIADGLPTDRDTDVLAARAALDADVHALLPGHVPALAAAGLRATLHRHGPEHLPDLVETLL</sequence>
<protein>
    <submittedName>
        <fullName evidence="2">Uncharacterized protein YegL</fullName>
    </submittedName>
</protein>
<dbReference type="SMART" id="SM00327">
    <property type="entry name" value="VWA"/>
    <property type="match status" value="1"/>
</dbReference>
<dbReference type="Proteomes" id="UP000590749">
    <property type="component" value="Unassembled WGS sequence"/>
</dbReference>
<dbReference type="Gene3D" id="3.40.50.410">
    <property type="entry name" value="von Willebrand factor, type A domain"/>
    <property type="match status" value="1"/>
</dbReference>
<dbReference type="InterPro" id="IPR002035">
    <property type="entry name" value="VWF_A"/>
</dbReference>
<evidence type="ECO:0000259" key="1">
    <source>
        <dbReference type="SMART" id="SM00327"/>
    </source>
</evidence>
<proteinExistence type="predicted"/>
<dbReference type="Pfam" id="PF13519">
    <property type="entry name" value="VWA_2"/>
    <property type="match status" value="1"/>
</dbReference>
<dbReference type="AlphaFoldDB" id="A0A7W5FFB5"/>
<evidence type="ECO:0000313" key="3">
    <source>
        <dbReference type="Proteomes" id="UP000590749"/>
    </source>
</evidence>
<reference evidence="2 3" key="1">
    <citation type="submission" date="2020-08" db="EMBL/GenBank/DDBJ databases">
        <title>Genomic Encyclopedia of Type Strains, Phase III (KMG-III): the genomes of soil and plant-associated and newly described type strains.</title>
        <authorList>
            <person name="Whitman W."/>
        </authorList>
    </citation>
    <scope>NUCLEOTIDE SEQUENCE [LARGE SCALE GENOMIC DNA]</scope>
    <source>
        <strain evidence="2 3">CECT 3287</strain>
    </source>
</reference>
<gene>
    <name evidence="2" type="ORF">FHR83_004098</name>
</gene>
<dbReference type="InterPro" id="IPR036465">
    <property type="entry name" value="vWFA_dom_sf"/>
</dbReference>
<dbReference type="EMBL" id="JACHXF010000008">
    <property type="protein sequence ID" value="MBB3096428.1"/>
    <property type="molecule type" value="Genomic_DNA"/>
</dbReference>
<dbReference type="CDD" id="cd00198">
    <property type="entry name" value="vWFA"/>
    <property type="match status" value="1"/>
</dbReference>
<feature type="domain" description="VWFA" evidence="1">
    <location>
        <begin position="1"/>
        <end position="171"/>
    </location>
</feature>